<evidence type="ECO:0008006" key="5">
    <source>
        <dbReference type="Google" id="ProtNLM"/>
    </source>
</evidence>
<organism evidence="3 4">
    <name type="scientific">Paractinoplanes pyxinae</name>
    <dbReference type="NCBI Taxonomy" id="2997416"/>
    <lineage>
        <taxon>Bacteria</taxon>
        <taxon>Bacillati</taxon>
        <taxon>Actinomycetota</taxon>
        <taxon>Actinomycetes</taxon>
        <taxon>Micromonosporales</taxon>
        <taxon>Micromonosporaceae</taxon>
        <taxon>Paractinoplanes</taxon>
    </lineage>
</organism>
<name>A0ABT4AX39_9ACTN</name>
<proteinExistence type="predicted"/>
<feature type="transmembrane region" description="Helical" evidence="2">
    <location>
        <begin position="237"/>
        <end position="257"/>
    </location>
</feature>
<feature type="compositionally biased region" description="Low complexity" evidence="1">
    <location>
        <begin position="218"/>
        <end position="230"/>
    </location>
</feature>
<comment type="caution">
    <text evidence="3">The sequence shown here is derived from an EMBL/GenBank/DDBJ whole genome shotgun (WGS) entry which is preliminary data.</text>
</comment>
<evidence type="ECO:0000313" key="3">
    <source>
        <dbReference type="EMBL" id="MCY1138432.1"/>
    </source>
</evidence>
<keyword evidence="2" id="KW-0812">Transmembrane</keyword>
<dbReference type="Proteomes" id="UP001151002">
    <property type="component" value="Unassembled WGS sequence"/>
</dbReference>
<dbReference type="EMBL" id="JAPNTZ010000003">
    <property type="protein sequence ID" value="MCY1138432.1"/>
    <property type="molecule type" value="Genomic_DNA"/>
</dbReference>
<keyword evidence="2" id="KW-1133">Transmembrane helix</keyword>
<sequence>MQAYRLPGEKEMIGMRHLTRAGGRIGAVLVLMVATVAAWCAPASADVPGFEVKVGRAPSTFTIGKDAKTLTAVASTDRGRRCLKVRWALTVETKGISLDQVRVTRVENNQSFPVRASVQDEAATIVDERLDPGQLCRDRTVTGQWSVAFTGPDNGEVTFQAQAFDGVGRLLSSTGSQAQVVSPVAAKPSPSPTPSPTPSETEAAPEVDEEAVAEEPQADPASTEAAALNPASSSSNVLGIGLIVGALMVFLGVGMLLRLRSRNRRQLAAESSLPTGFYSMPDRRRR</sequence>
<feature type="region of interest" description="Disordered" evidence="1">
    <location>
        <begin position="181"/>
        <end position="230"/>
    </location>
</feature>
<evidence type="ECO:0000313" key="4">
    <source>
        <dbReference type="Proteomes" id="UP001151002"/>
    </source>
</evidence>
<evidence type="ECO:0000256" key="2">
    <source>
        <dbReference type="SAM" id="Phobius"/>
    </source>
</evidence>
<keyword evidence="2" id="KW-0472">Membrane</keyword>
<reference evidence="3" key="1">
    <citation type="submission" date="2022-11" db="EMBL/GenBank/DDBJ databases">
        <authorList>
            <person name="Somphong A."/>
            <person name="Phongsopitanun W."/>
        </authorList>
    </citation>
    <scope>NUCLEOTIDE SEQUENCE</scope>
    <source>
        <strain evidence="3">Pm04-4</strain>
    </source>
</reference>
<accession>A0ABT4AX39</accession>
<gene>
    <name evidence="3" type="ORF">OWR29_10525</name>
</gene>
<protein>
    <recommendedName>
        <fullName evidence="5">LPXTG cell wall anchor domain-containing protein</fullName>
    </recommendedName>
</protein>
<dbReference type="RefSeq" id="WP_267562433.1">
    <property type="nucleotide sequence ID" value="NZ_JAPNTZ010000003.1"/>
</dbReference>
<keyword evidence="4" id="KW-1185">Reference proteome</keyword>
<feature type="compositionally biased region" description="Acidic residues" evidence="1">
    <location>
        <begin position="203"/>
        <end position="217"/>
    </location>
</feature>
<evidence type="ECO:0000256" key="1">
    <source>
        <dbReference type="SAM" id="MobiDB-lite"/>
    </source>
</evidence>